<proteinExistence type="predicted"/>
<organism evidence="1 2">
    <name type="scientific">Flavobacterium commune</name>
    <dbReference type="NCBI Taxonomy" id="1306519"/>
    <lineage>
        <taxon>Bacteria</taxon>
        <taxon>Pseudomonadati</taxon>
        <taxon>Bacteroidota</taxon>
        <taxon>Flavobacteriia</taxon>
        <taxon>Flavobacteriales</taxon>
        <taxon>Flavobacteriaceae</taxon>
        <taxon>Flavobacterium</taxon>
    </lineage>
</organism>
<evidence type="ECO:0000313" key="1">
    <source>
        <dbReference type="EMBL" id="AOZ99012.1"/>
    </source>
</evidence>
<name>A0A1D9P8Z3_9FLAO</name>
<dbReference type="KEGG" id="fcm:BIW12_05930"/>
<sequence length="124" mass="14948">MIFNTIFVNKIIQMTKNQAFYLIKMLYIEYLISCFSKSKNKCNFIEANPVYRYLTFLNQWFKLKLTLNIPYYEKVIQHDLRQDFPFFIRRRNDGEILTKNCISKKRAYVKNTTLSLGHPTASHF</sequence>
<evidence type="ECO:0000313" key="2">
    <source>
        <dbReference type="Proteomes" id="UP000178198"/>
    </source>
</evidence>
<dbReference type="AlphaFoldDB" id="A0A1D9P8Z3"/>
<reference evidence="1 2" key="1">
    <citation type="submission" date="2016-10" db="EMBL/GenBank/DDBJ databases">
        <title>Complete Genome Sequence of Flavobacterium sp. PK15.</title>
        <authorList>
            <person name="Ekwe A."/>
            <person name="Kim S.B."/>
        </authorList>
    </citation>
    <scope>NUCLEOTIDE SEQUENCE [LARGE SCALE GENOMIC DNA]</scope>
    <source>
        <strain evidence="1 2">PK15</strain>
    </source>
</reference>
<protein>
    <submittedName>
        <fullName evidence="1">Uncharacterized protein</fullName>
    </submittedName>
</protein>
<dbReference type="EMBL" id="CP017774">
    <property type="protein sequence ID" value="AOZ99012.1"/>
    <property type="molecule type" value="Genomic_DNA"/>
</dbReference>
<keyword evidence="2" id="KW-1185">Reference proteome</keyword>
<dbReference type="STRING" id="1306519.BIW12_05930"/>
<accession>A0A1D9P8Z3</accession>
<dbReference type="Proteomes" id="UP000178198">
    <property type="component" value="Chromosome"/>
</dbReference>
<gene>
    <name evidence="1" type="ORF">BIW12_05930</name>
</gene>